<dbReference type="Proteomes" id="UP000064921">
    <property type="component" value="Chromosome"/>
</dbReference>
<reference evidence="2 3" key="1">
    <citation type="submission" date="2015-10" db="EMBL/GenBank/DDBJ databases">
        <title>The world's first case of liver abscess caused by Pannonibacter phragmitetus.</title>
        <authorList>
            <person name="Ming D."/>
            <person name="Wang M."/>
            <person name="Zhou Y."/>
            <person name="Jiang T."/>
            <person name="Hu S."/>
        </authorList>
    </citation>
    <scope>NUCLEOTIDE SEQUENCE [LARGE SCALE GENOMIC DNA]</scope>
    <source>
        <strain evidence="2 3">31801</strain>
    </source>
</reference>
<gene>
    <name evidence="2" type="ORF">APZ00_14135</name>
</gene>
<dbReference type="STRING" id="121719.APZ00_14135"/>
<dbReference type="AlphaFoldDB" id="A0A0U3PMV7"/>
<dbReference type="PROSITE" id="PS50943">
    <property type="entry name" value="HTH_CROC1"/>
    <property type="match status" value="1"/>
</dbReference>
<dbReference type="KEGG" id="pphr:APZ00_14135"/>
<dbReference type="Pfam" id="PF01381">
    <property type="entry name" value="HTH_3"/>
    <property type="match status" value="1"/>
</dbReference>
<dbReference type="InterPro" id="IPR001387">
    <property type="entry name" value="Cro/C1-type_HTH"/>
</dbReference>
<dbReference type="SMART" id="SM00530">
    <property type="entry name" value="HTH_XRE"/>
    <property type="match status" value="1"/>
</dbReference>
<dbReference type="Gene3D" id="1.10.260.40">
    <property type="entry name" value="lambda repressor-like DNA-binding domains"/>
    <property type="match status" value="1"/>
</dbReference>
<feature type="domain" description="HTH cro/C1-type" evidence="1">
    <location>
        <begin position="6"/>
        <end position="63"/>
    </location>
</feature>
<accession>A0A0U3PMV7</accession>
<dbReference type="RefSeq" id="WP_058900726.1">
    <property type="nucleotide sequence ID" value="NZ_CP013068.1"/>
</dbReference>
<dbReference type="SUPFAM" id="SSF47413">
    <property type="entry name" value="lambda repressor-like DNA-binding domains"/>
    <property type="match status" value="1"/>
</dbReference>
<sequence>MLGKLIRAGRIERGMTAQELAERAGISRTTLSSIEKGAAGPEIGIVFEVAALAGVRLFDPDEHSLQRENARLDEKLTLLPKSVRPKVKEPDDDF</sequence>
<dbReference type="eggNOG" id="COG1476">
    <property type="taxonomic scope" value="Bacteria"/>
</dbReference>
<dbReference type="GO" id="GO:0003677">
    <property type="term" value="F:DNA binding"/>
    <property type="evidence" value="ECO:0007669"/>
    <property type="project" value="InterPro"/>
</dbReference>
<name>A0A0U3PMV7_9HYPH</name>
<evidence type="ECO:0000259" key="1">
    <source>
        <dbReference type="PROSITE" id="PS50943"/>
    </source>
</evidence>
<evidence type="ECO:0000313" key="2">
    <source>
        <dbReference type="EMBL" id="ALV30099.1"/>
    </source>
</evidence>
<evidence type="ECO:0000313" key="3">
    <source>
        <dbReference type="Proteomes" id="UP000064921"/>
    </source>
</evidence>
<dbReference type="EMBL" id="CP013068">
    <property type="protein sequence ID" value="ALV30099.1"/>
    <property type="molecule type" value="Genomic_DNA"/>
</dbReference>
<dbReference type="InterPro" id="IPR010982">
    <property type="entry name" value="Lambda_DNA-bd_dom_sf"/>
</dbReference>
<keyword evidence="3" id="KW-1185">Reference proteome</keyword>
<protein>
    <submittedName>
        <fullName evidence="2">XRE family transcriptional regulator</fullName>
    </submittedName>
</protein>
<organism evidence="2 3">
    <name type="scientific">Pannonibacter phragmitetus</name>
    <dbReference type="NCBI Taxonomy" id="121719"/>
    <lineage>
        <taxon>Bacteria</taxon>
        <taxon>Pseudomonadati</taxon>
        <taxon>Pseudomonadota</taxon>
        <taxon>Alphaproteobacteria</taxon>
        <taxon>Hyphomicrobiales</taxon>
        <taxon>Stappiaceae</taxon>
        <taxon>Pannonibacter</taxon>
    </lineage>
</organism>
<dbReference type="CDD" id="cd00093">
    <property type="entry name" value="HTH_XRE"/>
    <property type="match status" value="1"/>
</dbReference>
<proteinExistence type="predicted"/>